<protein>
    <submittedName>
        <fullName evidence="1">Uncharacterized protein</fullName>
    </submittedName>
</protein>
<name>A0A6J4HEC5_9BACT</name>
<proteinExistence type="predicted"/>
<sequence>MAARGLPARLCSLRRYSDLFAGKLRTRAAYYYRVGERVNT</sequence>
<reference evidence="1" key="1">
    <citation type="submission" date="2020-02" db="EMBL/GenBank/DDBJ databases">
        <authorList>
            <person name="Meier V. D."/>
        </authorList>
    </citation>
    <scope>NUCLEOTIDE SEQUENCE</scope>
    <source>
        <strain evidence="1">AVDCRST_MAG42</strain>
    </source>
</reference>
<accession>A0A6J4HEC5</accession>
<dbReference type="EMBL" id="CADCTA010000040">
    <property type="protein sequence ID" value="CAA9222433.1"/>
    <property type="molecule type" value="Genomic_DNA"/>
</dbReference>
<dbReference type="AlphaFoldDB" id="A0A6J4HEC5"/>
<organism evidence="1">
    <name type="scientific">uncultured Chthoniobacterales bacterium</name>
    <dbReference type="NCBI Taxonomy" id="1836801"/>
    <lineage>
        <taxon>Bacteria</taxon>
        <taxon>Pseudomonadati</taxon>
        <taxon>Verrucomicrobiota</taxon>
        <taxon>Spartobacteria</taxon>
        <taxon>Chthoniobacterales</taxon>
        <taxon>environmental samples</taxon>
    </lineage>
</organism>
<evidence type="ECO:0000313" key="1">
    <source>
        <dbReference type="EMBL" id="CAA9222433.1"/>
    </source>
</evidence>
<gene>
    <name evidence="1" type="ORF">AVDCRST_MAG42-648</name>
</gene>